<dbReference type="Proteomes" id="UP001218362">
    <property type="component" value="Chromosome"/>
</dbReference>
<dbReference type="InterPro" id="IPR016084">
    <property type="entry name" value="Haem_Oase-like_multi-hlx"/>
</dbReference>
<reference evidence="1" key="1">
    <citation type="submission" date="2023-03" db="EMBL/GenBank/DDBJ databases">
        <title>Andean soil-derived lignocellulolytic bacterial consortium as a source of novel taxa and putative plastic-active enzymes.</title>
        <authorList>
            <person name="Diaz-Garcia L."/>
            <person name="Chuvochina M."/>
            <person name="Feuerriegel G."/>
            <person name="Bunk B."/>
            <person name="Sproer C."/>
            <person name="Streit W.R."/>
            <person name="Rodriguez L.M."/>
            <person name="Overmann J."/>
            <person name="Jimenez D.J."/>
        </authorList>
    </citation>
    <scope>NUCLEOTIDE SEQUENCE</scope>
    <source>
        <strain evidence="1">MAG 26</strain>
    </source>
</reference>
<dbReference type="CDD" id="cd19166">
    <property type="entry name" value="HemeO-bac"/>
    <property type="match status" value="1"/>
</dbReference>
<name>A0AAJ5X364_9SPHN</name>
<dbReference type="SUPFAM" id="SSF48613">
    <property type="entry name" value="Heme oxygenase-like"/>
    <property type="match status" value="1"/>
</dbReference>
<dbReference type="EMBL" id="CP119316">
    <property type="protein sequence ID" value="WEK46905.1"/>
    <property type="molecule type" value="Genomic_DNA"/>
</dbReference>
<protein>
    <submittedName>
        <fullName evidence="1">Biliverdin-producing heme oxygenase</fullName>
    </submittedName>
</protein>
<gene>
    <name evidence="1" type="ORF">P0Y56_01055</name>
</gene>
<evidence type="ECO:0000313" key="2">
    <source>
        <dbReference type="Proteomes" id="UP001218362"/>
    </source>
</evidence>
<accession>A0AAJ5X364</accession>
<proteinExistence type="predicted"/>
<dbReference type="AlphaFoldDB" id="A0AAJ5X364"/>
<dbReference type="KEGG" id="acob:P0Y56_01055"/>
<dbReference type="Gene3D" id="1.20.910.10">
    <property type="entry name" value="Heme oxygenase-like"/>
    <property type="match status" value="1"/>
</dbReference>
<sequence length="198" mass="21685">MLFELPDTAEFPLSIPEPVLSPFHERLRNASRFYHDEVDGLYGQFDLRERGSYGDFLASHARALLPLENWLDLAWLVQGVTPRSPALRADLETLGRPLIEPAALGWKKDGPALWGAAYVVEGSRLGAAVLHKAVAPDVPIAYLSSTHPQGAWRAFLRQLDAKAAAGGERWQTEAVASAIRTFTLFADAAVAWGAVRGR</sequence>
<organism evidence="1 2">
    <name type="scientific">Candidatus Andeanibacterium colombiense</name>
    <dbReference type="NCBI Taxonomy" id="3121345"/>
    <lineage>
        <taxon>Bacteria</taxon>
        <taxon>Pseudomonadati</taxon>
        <taxon>Pseudomonadota</taxon>
        <taxon>Alphaproteobacteria</taxon>
        <taxon>Sphingomonadales</taxon>
        <taxon>Sphingomonadaceae</taxon>
        <taxon>Candidatus Andeanibacterium</taxon>
    </lineage>
</organism>
<evidence type="ECO:0000313" key="1">
    <source>
        <dbReference type="EMBL" id="WEK46905.1"/>
    </source>
</evidence>